<keyword evidence="2" id="KW-0812">Transmembrane</keyword>
<keyword evidence="2" id="KW-0472">Membrane</keyword>
<keyword evidence="4" id="KW-1185">Reference proteome</keyword>
<comment type="caution">
    <text evidence="3">The sequence shown here is derived from an EMBL/GenBank/DDBJ whole genome shotgun (WGS) entry which is preliminary data.</text>
</comment>
<dbReference type="InParanoid" id="A0A1V8SHT9"/>
<name>A0A1V8SHT9_9PEZI</name>
<evidence type="ECO:0000256" key="2">
    <source>
        <dbReference type="SAM" id="Phobius"/>
    </source>
</evidence>
<keyword evidence="2" id="KW-1133">Transmembrane helix</keyword>
<evidence type="ECO:0000313" key="4">
    <source>
        <dbReference type="Proteomes" id="UP000192596"/>
    </source>
</evidence>
<proteinExistence type="predicted"/>
<gene>
    <name evidence="3" type="ORF">B0A48_15860</name>
</gene>
<feature type="compositionally biased region" description="Polar residues" evidence="1">
    <location>
        <begin position="62"/>
        <end position="71"/>
    </location>
</feature>
<reference evidence="4" key="1">
    <citation type="submission" date="2017-03" db="EMBL/GenBank/DDBJ databases">
        <title>Genomes of endolithic fungi from Antarctica.</title>
        <authorList>
            <person name="Coleine C."/>
            <person name="Masonjones S."/>
            <person name="Stajich J.E."/>
        </authorList>
    </citation>
    <scope>NUCLEOTIDE SEQUENCE [LARGE SCALE GENOMIC DNA]</scope>
    <source>
        <strain evidence="4">CCFEE 5527</strain>
    </source>
</reference>
<protein>
    <submittedName>
        <fullName evidence="3">Uncharacterized protein</fullName>
    </submittedName>
</protein>
<feature type="transmembrane region" description="Helical" evidence="2">
    <location>
        <begin position="197"/>
        <end position="217"/>
    </location>
</feature>
<organism evidence="3 4">
    <name type="scientific">Cryoendolithus antarcticus</name>
    <dbReference type="NCBI Taxonomy" id="1507870"/>
    <lineage>
        <taxon>Eukaryota</taxon>
        <taxon>Fungi</taxon>
        <taxon>Dikarya</taxon>
        <taxon>Ascomycota</taxon>
        <taxon>Pezizomycotina</taxon>
        <taxon>Dothideomycetes</taxon>
        <taxon>Dothideomycetidae</taxon>
        <taxon>Cladosporiales</taxon>
        <taxon>Cladosporiaceae</taxon>
        <taxon>Cryoendolithus</taxon>
    </lineage>
</organism>
<accession>A0A1V8SHT9</accession>
<evidence type="ECO:0000313" key="3">
    <source>
        <dbReference type="EMBL" id="OQN98597.1"/>
    </source>
</evidence>
<feature type="region of interest" description="Disordered" evidence="1">
    <location>
        <begin position="62"/>
        <end position="117"/>
    </location>
</feature>
<evidence type="ECO:0000256" key="1">
    <source>
        <dbReference type="SAM" id="MobiDB-lite"/>
    </source>
</evidence>
<dbReference type="Proteomes" id="UP000192596">
    <property type="component" value="Unassembled WGS sequence"/>
</dbReference>
<dbReference type="AlphaFoldDB" id="A0A1V8SHT9"/>
<dbReference type="EMBL" id="NAJO01000045">
    <property type="protein sequence ID" value="OQN98597.1"/>
    <property type="molecule type" value="Genomic_DNA"/>
</dbReference>
<sequence length="237" mass="26388">MARTKSLPDDLIHRTIQNIEQAKGIKRVSVDRAAIRSRCRPPCNAKQPRDYHDTISLPSSIVASQGSQTGNRVEVPGTADHPEDLFMPDTQVDDDDGMENSSETLRIPDTQATAPAPPVMVRKDSTVARLTASLNASTALLNSLRTRNEIYAADLERLNSLYHLQPRPASTRSARLCGKRRAVCIARLRRQSRGKRGWMWAALGSLAVWGAGAMWVLGNGVEMEYVRRRRRVMYGLI</sequence>